<dbReference type="SUPFAM" id="SSF52799">
    <property type="entry name" value="(Phosphotyrosine protein) phosphatases II"/>
    <property type="match status" value="1"/>
</dbReference>
<evidence type="ECO:0000259" key="1">
    <source>
        <dbReference type="Pfam" id="PF00102"/>
    </source>
</evidence>
<dbReference type="InterPro" id="IPR029021">
    <property type="entry name" value="Prot-tyrosine_phosphatase-like"/>
</dbReference>
<evidence type="ECO:0000313" key="3">
    <source>
        <dbReference type="WBParaSite" id="MBELARI_LOCUS21445"/>
    </source>
</evidence>
<dbReference type="Proteomes" id="UP000887575">
    <property type="component" value="Unassembled WGS sequence"/>
</dbReference>
<sequence>MRRGDKSVTCSSFPAFCRKTDIKPVNEPYYYATAVPTEMGDFIIAQAPMENILLEWYHLIWQQKVRMRNFSFVQKTLMESSACGGLATKATSLFGAP</sequence>
<dbReference type="GO" id="GO:0004725">
    <property type="term" value="F:protein tyrosine phosphatase activity"/>
    <property type="evidence" value="ECO:0007669"/>
    <property type="project" value="InterPro"/>
</dbReference>
<proteinExistence type="predicted"/>
<dbReference type="Pfam" id="PF00102">
    <property type="entry name" value="Y_phosphatase"/>
    <property type="match status" value="1"/>
</dbReference>
<keyword evidence="2" id="KW-1185">Reference proteome</keyword>
<feature type="domain" description="Tyrosine-protein phosphatase" evidence="1">
    <location>
        <begin position="25"/>
        <end position="67"/>
    </location>
</feature>
<accession>A0AAF3F735</accession>
<protein>
    <recommendedName>
        <fullName evidence="1">Tyrosine-protein phosphatase domain-containing protein</fullName>
    </recommendedName>
</protein>
<dbReference type="InterPro" id="IPR000242">
    <property type="entry name" value="PTP_cat"/>
</dbReference>
<organism evidence="2 3">
    <name type="scientific">Mesorhabditis belari</name>
    <dbReference type="NCBI Taxonomy" id="2138241"/>
    <lineage>
        <taxon>Eukaryota</taxon>
        <taxon>Metazoa</taxon>
        <taxon>Ecdysozoa</taxon>
        <taxon>Nematoda</taxon>
        <taxon>Chromadorea</taxon>
        <taxon>Rhabditida</taxon>
        <taxon>Rhabditina</taxon>
        <taxon>Rhabditomorpha</taxon>
        <taxon>Rhabditoidea</taxon>
        <taxon>Rhabditidae</taxon>
        <taxon>Mesorhabditinae</taxon>
        <taxon>Mesorhabditis</taxon>
    </lineage>
</organism>
<evidence type="ECO:0000313" key="2">
    <source>
        <dbReference type="Proteomes" id="UP000887575"/>
    </source>
</evidence>
<reference evidence="3" key="1">
    <citation type="submission" date="2024-02" db="UniProtKB">
        <authorList>
            <consortium name="WormBaseParasite"/>
        </authorList>
    </citation>
    <scope>IDENTIFICATION</scope>
</reference>
<name>A0AAF3F735_9BILA</name>
<dbReference type="AlphaFoldDB" id="A0AAF3F735"/>
<dbReference type="WBParaSite" id="MBELARI_LOCUS21445">
    <property type="protein sequence ID" value="MBELARI_LOCUS21445"/>
    <property type="gene ID" value="MBELARI_LOCUS21445"/>
</dbReference>